<dbReference type="InterPro" id="IPR039420">
    <property type="entry name" value="WalR-like"/>
</dbReference>
<dbReference type="Pfam" id="PF00486">
    <property type="entry name" value="Trans_reg_C"/>
    <property type="match status" value="1"/>
</dbReference>
<dbReference type="PANTHER" id="PTHR48111:SF4">
    <property type="entry name" value="DNA-BINDING DUAL TRANSCRIPTIONAL REGULATOR OMPR"/>
    <property type="match status" value="1"/>
</dbReference>
<dbReference type="GO" id="GO:0003677">
    <property type="term" value="F:DNA binding"/>
    <property type="evidence" value="ECO:0007669"/>
    <property type="project" value="UniProtKB-KW"/>
</dbReference>
<evidence type="ECO:0000259" key="9">
    <source>
        <dbReference type="PROSITE" id="PS51755"/>
    </source>
</evidence>
<organism evidence="10 11">
    <name type="scientific">Limimaricola variabilis</name>
    <dbReference type="NCBI Taxonomy" id="1492771"/>
    <lineage>
        <taxon>Bacteria</taxon>
        <taxon>Pseudomonadati</taxon>
        <taxon>Pseudomonadota</taxon>
        <taxon>Alphaproteobacteria</taxon>
        <taxon>Rhodobacterales</taxon>
        <taxon>Paracoccaceae</taxon>
        <taxon>Limimaricola</taxon>
    </lineage>
</organism>
<evidence type="ECO:0000256" key="5">
    <source>
        <dbReference type="ARBA" id="ARBA00023163"/>
    </source>
</evidence>
<feature type="domain" description="OmpR/PhoB-type" evidence="9">
    <location>
        <begin position="134"/>
        <end position="234"/>
    </location>
</feature>
<evidence type="ECO:0000256" key="3">
    <source>
        <dbReference type="ARBA" id="ARBA00023015"/>
    </source>
</evidence>
<keyword evidence="1 6" id="KW-0597">Phosphoprotein</keyword>
<feature type="domain" description="Response regulatory" evidence="8">
    <location>
        <begin position="4"/>
        <end position="117"/>
    </location>
</feature>
<dbReference type="EMBL" id="JACIBX010000008">
    <property type="protein sequence ID" value="MBB3712633.1"/>
    <property type="molecule type" value="Genomic_DNA"/>
</dbReference>
<name>A0ABR6HQF5_9RHOB</name>
<keyword evidence="4 7" id="KW-0238">DNA-binding</keyword>
<proteinExistence type="predicted"/>
<dbReference type="Pfam" id="PF00072">
    <property type="entry name" value="Response_reg"/>
    <property type="match status" value="1"/>
</dbReference>
<dbReference type="Gene3D" id="3.40.50.2300">
    <property type="match status" value="1"/>
</dbReference>
<evidence type="ECO:0000256" key="6">
    <source>
        <dbReference type="PROSITE-ProRule" id="PRU00169"/>
    </source>
</evidence>
<reference evidence="10 11" key="1">
    <citation type="submission" date="2020-08" db="EMBL/GenBank/DDBJ databases">
        <title>Genomic Encyclopedia of Type Strains, Phase III (KMG-III): the genomes of soil and plant-associated and newly described type strains.</title>
        <authorList>
            <person name="Whitman W."/>
        </authorList>
    </citation>
    <scope>NUCLEOTIDE SEQUENCE [LARGE SCALE GENOMIC DNA]</scope>
    <source>
        <strain evidence="10 11">CECT 8572</strain>
    </source>
</reference>
<dbReference type="CDD" id="cd00383">
    <property type="entry name" value="trans_reg_C"/>
    <property type="match status" value="1"/>
</dbReference>
<dbReference type="InterPro" id="IPR001789">
    <property type="entry name" value="Sig_transdc_resp-reg_receiver"/>
</dbReference>
<evidence type="ECO:0000256" key="2">
    <source>
        <dbReference type="ARBA" id="ARBA00023012"/>
    </source>
</evidence>
<keyword evidence="3" id="KW-0805">Transcription regulation</keyword>
<dbReference type="SMART" id="SM00448">
    <property type="entry name" value="REC"/>
    <property type="match status" value="1"/>
</dbReference>
<feature type="modified residue" description="4-aspartylphosphate" evidence="6">
    <location>
        <position position="53"/>
    </location>
</feature>
<evidence type="ECO:0000256" key="1">
    <source>
        <dbReference type="ARBA" id="ARBA00022553"/>
    </source>
</evidence>
<gene>
    <name evidence="10" type="ORF">FHS00_002228</name>
</gene>
<dbReference type="SUPFAM" id="SSF52172">
    <property type="entry name" value="CheY-like"/>
    <property type="match status" value="1"/>
</dbReference>
<dbReference type="Proteomes" id="UP000576152">
    <property type="component" value="Unassembled WGS sequence"/>
</dbReference>
<dbReference type="SUPFAM" id="SSF46894">
    <property type="entry name" value="C-terminal effector domain of the bipartite response regulators"/>
    <property type="match status" value="1"/>
</dbReference>
<keyword evidence="2" id="KW-0902">Two-component regulatory system</keyword>
<dbReference type="PROSITE" id="PS51755">
    <property type="entry name" value="OMPR_PHOB"/>
    <property type="match status" value="1"/>
</dbReference>
<dbReference type="PROSITE" id="PS50110">
    <property type="entry name" value="RESPONSE_REGULATORY"/>
    <property type="match status" value="1"/>
</dbReference>
<dbReference type="InterPro" id="IPR001867">
    <property type="entry name" value="OmpR/PhoB-type_DNA-bd"/>
</dbReference>
<dbReference type="InterPro" id="IPR011006">
    <property type="entry name" value="CheY-like_superfamily"/>
</dbReference>
<feature type="DNA-binding region" description="OmpR/PhoB-type" evidence="7">
    <location>
        <begin position="134"/>
        <end position="234"/>
    </location>
</feature>
<dbReference type="InterPro" id="IPR016032">
    <property type="entry name" value="Sig_transdc_resp-reg_C-effctor"/>
</dbReference>
<accession>A0ABR6HQF5</accession>
<keyword evidence="11" id="KW-1185">Reference proteome</keyword>
<dbReference type="SMART" id="SM00862">
    <property type="entry name" value="Trans_reg_C"/>
    <property type="match status" value="1"/>
</dbReference>
<dbReference type="Gene3D" id="6.10.250.690">
    <property type="match status" value="1"/>
</dbReference>
<evidence type="ECO:0000256" key="4">
    <source>
        <dbReference type="ARBA" id="ARBA00023125"/>
    </source>
</evidence>
<comment type="caution">
    <text evidence="10">The sequence shown here is derived from an EMBL/GenBank/DDBJ whole genome shotgun (WGS) entry which is preliminary data.</text>
</comment>
<evidence type="ECO:0000259" key="8">
    <source>
        <dbReference type="PROSITE" id="PS50110"/>
    </source>
</evidence>
<keyword evidence="5" id="KW-0804">Transcription</keyword>
<evidence type="ECO:0000256" key="7">
    <source>
        <dbReference type="PROSITE-ProRule" id="PRU01091"/>
    </source>
</evidence>
<dbReference type="RefSeq" id="WP_183473217.1">
    <property type="nucleotide sequence ID" value="NZ_JACIBX010000008.1"/>
</dbReference>
<evidence type="ECO:0000313" key="11">
    <source>
        <dbReference type="Proteomes" id="UP000576152"/>
    </source>
</evidence>
<evidence type="ECO:0000313" key="10">
    <source>
        <dbReference type="EMBL" id="MBB3712633.1"/>
    </source>
</evidence>
<sequence>MSETIFILEDDRDLAALFQREIERAGMTARSFRSIRAVRTALETAAPDLCVLDLGLPDGDGLEFLRDDLAARGIPTVVVSGRSSLDDRIEGLSQGADDYLAKPADPIELVARIRSVLRRMARAAPPVAPATEAPCRARFGDWGFDATRLELTDPEGAAITLSRADADLLELFLRTRGRVVSRDWLVEQLFADAGGQFDRSVDVRVSRLRKKLGDDPRNPKLIRTVYGAGYVFAAPVDWH</sequence>
<dbReference type="InterPro" id="IPR036388">
    <property type="entry name" value="WH-like_DNA-bd_sf"/>
</dbReference>
<dbReference type="PANTHER" id="PTHR48111">
    <property type="entry name" value="REGULATOR OF RPOS"/>
    <property type="match status" value="1"/>
</dbReference>
<protein>
    <submittedName>
        <fullName evidence="10">DNA-binding response OmpR family regulator</fullName>
    </submittedName>
</protein>
<dbReference type="Gene3D" id="1.10.10.10">
    <property type="entry name" value="Winged helix-like DNA-binding domain superfamily/Winged helix DNA-binding domain"/>
    <property type="match status" value="1"/>
</dbReference>